<comment type="caution">
    <text evidence="2">The sequence shown here is derived from an EMBL/GenBank/DDBJ whole genome shotgun (WGS) entry which is preliminary data.</text>
</comment>
<evidence type="ECO:0000313" key="2">
    <source>
        <dbReference type="EMBL" id="PJZ50985.1"/>
    </source>
</evidence>
<dbReference type="AlphaFoldDB" id="A0A2M9YHF5"/>
<keyword evidence="3" id="KW-1185">Reference proteome</keyword>
<organism evidence="2 3">
    <name type="scientific">Leptospira saintgironsiae</name>
    <dbReference type="NCBI Taxonomy" id="2023183"/>
    <lineage>
        <taxon>Bacteria</taxon>
        <taxon>Pseudomonadati</taxon>
        <taxon>Spirochaetota</taxon>
        <taxon>Spirochaetia</taxon>
        <taxon>Leptospirales</taxon>
        <taxon>Leptospiraceae</taxon>
        <taxon>Leptospira</taxon>
    </lineage>
</organism>
<evidence type="ECO:0000313" key="3">
    <source>
        <dbReference type="Proteomes" id="UP000231926"/>
    </source>
</evidence>
<protein>
    <submittedName>
        <fullName evidence="2">Uncharacterized protein</fullName>
    </submittedName>
</protein>
<evidence type="ECO:0000256" key="1">
    <source>
        <dbReference type="SAM" id="Phobius"/>
    </source>
</evidence>
<dbReference type="OrthoDB" id="340983at2"/>
<feature type="transmembrane region" description="Helical" evidence="1">
    <location>
        <begin position="6"/>
        <end position="23"/>
    </location>
</feature>
<keyword evidence="1" id="KW-1133">Transmembrane helix</keyword>
<accession>A0A2M9YHF5</accession>
<dbReference type="RefSeq" id="WP_100709077.1">
    <property type="nucleotide sequence ID" value="NZ_NPDR01000001.1"/>
</dbReference>
<dbReference type="EMBL" id="NPDR01000001">
    <property type="protein sequence ID" value="PJZ50985.1"/>
    <property type="molecule type" value="Genomic_DNA"/>
</dbReference>
<dbReference type="Proteomes" id="UP000231926">
    <property type="component" value="Unassembled WGS sequence"/>
</dbReference>
<reference evidence="2 3" key="1">
    <citation type="submission" date="2017-07" db="EMBL/GenBank/DDBJ databases">
        <title>Leptospira spp. isolated from tropical soils.</title>
        <authorList>
            <person name="Thibeaux R."/>
            <person name="Iraola G."/>
            <person name="Ferres I."/>
            <person name="Bierque E."/>
            <person name="Girault D."/>
            <person name="Soupe-Gilbert M.-E."/>
            <person name="Picardeau M."/>
            <person name="Goarant C."/>
        </authorList>
    </citation>
    <scope>NUCLEOTIDE SEQUENCE [LARGE SCALE GENOMIC DNA]</scope>
    <source>
        <strain evidence="2 3">FH4-C-A2</strain>
    </source>
</reference>
<keyword evidence="1" id="KW-0812">Transmembrane</keyword>
<gene>
    <name evidence="2" type="ORF">CH362_04325</name>
</gene>
<sequence>MSQKKIFIYLGIMIAAALVFYLLRDEAEENGWFLSEEEKKAKAEWMAKGSPPGGGSASDNPDFLGSLDESIPPEKVLKDYLEWSEYPPNSRPLTKYNEDLTNPYFIQLSPIAMVDKPEDKKPNGYSCKLQPLQWAAIGVKEPLHITLECFNTSNFEKVPLNIRNVKLWKEFDGNKFVALPPDGNDKGIDGDAHAKDNVFTFEWRPTYKDWGDMFMEVEFEYTKEKKQGKVLSSFFSSPYQPAEWSGYFLDVPRDGSLSMKTGVNVFKAGTYHLEANLVNAGNGDPIAWASFDGKLNAGRQEVEFLFFGKLIRESGYEGPYALTQLRGYRVNLAVDPDWFGQGEEGMRRILAAKTTEPDKELVAPYNKDNYTTKEYNLNTFSLKAFESPEKDQKVKQLQDLAR</sequence>
<name>A0A2M9YHF5_9LEPT</name>
<proteinExistence type="predicted"/>
<keyword evidence="1" id="KW-0472">Membrane</keyword>